<organism evidence="2 3">
    <name type="scientific">Paraburkholderia caledonica</name>
    <dbReference type="NCBI Taxonomy" id="134536"/>
    <lineage>
        <taxon>Bacteria</taxon>
        <taxon>Pseudomonadati</taxon>
        <taxon>Pseudomonadota</taxon>
        <taxon>Betaproteobacteria</taxon>
        <taxon>Burkholderiales</taxon>
        <taxon>Burkholderiaceae</taxon>
        <taxon>Paraburkholderia</taxon>
    </lineage>
</organism>
<dbReference type="Proteomes" id="UP001229486">
    <property type="component" value="Unassembled WGS sequence"/>
</dbReference>
<gene>
    <name evidence="2" type="ORF">J2793_006741</name>
</gene>
<sequence>MSDILEGPKRYITQEGADGSRGMQSARKPELRWAWGPKSDHYDWMDAHIVSGELVNGGDEPLFD</sequence>
<reference evidence="2" key="1">
    <citation type="submission" date="2023-07" db="EMBL/GenBank/DDBJ databases">
        <title>Sorghum-associated microbial communities from plants grown in Nebraska, USA.</title>
        <authorList>
            <person name="Schachtman D."/>
        </authorList>
    </citation>
    <scope>NUCLEOTIDE SEQUENCE</scope>
    <source>
        <strain evidence="2">DS1061</strain>
    </source>
</reference>
<evidence type="ECO:0000256" key="1">
    <source>
        <dbReference type="SAM" id="MobiDB-lite"/>
    </source>
</evidence>
<name>A0AB73INL7_9BURK</name>
<comment type="caution">
    <text evidence="2">The sequence shown here is derived from an EMBL/GenBank/DDBJ whole genome shotgun (WGS) entry which is preliminary data.</text>
</comment>
<evidence type="ECO:0000313" key="2">
    <source>
        <dbReference type="EMBL" id="MDP9651266.1"/>
    </source>
</evidence>
<protein>
    <submittedName>
        <fullName evidence="2">Uncharacterized protein</fullName>
    </submittedName>
</protein>
<feature type="region of interest" description="Disordered" evidence="1">
    <location>
        <begin position="1"/>
        <end position="27"/>
    </location>
</feature>
<proteinExistence type="predicted"/>
<evidence type="ECO:0000313" key="3">
    <source>
        <dbReference type="Proteomes" id="UP001229486"/>
    </source>
</evidence>
<dbReference type="AlphaFoldDB" id="A0AB73INL7"/>
<dbReference type="EMBL" id="JAURTK010000017">
    <property type="protein sequence ID" value="MDP9651266.1"/>
    <property type="molecule type" value="Genomic_DNA"/>
</dbReference>
<accession>A0AB73INL7</accession>